<dbReference type="PANTHER" id="PTHR45138">
    <property type="entry name" value="REGULATORY COMPONENTS OF SENSORY TRANSDUCTION SYSTEM"/>
    <property type="match status" value="1"/>
</dbReference>
<dbReference type="Pfam" id="PF00990">
    <property type="entry name" value="GGDEF"/>
    <property type="match status" value="1"/>
</dbReference>
<gene>
    <name evidence="3" type="ORF">SDC9_48852</name>
</gene>
<dbReference type="GO" id="GO:0043709">
    <property type="term" value="P:cell adhesion involved in single-species biofilm formation"/>
    <property type="evidence" value="ECO:0007669"/>
    <property type="project" value="TreeGrafter"/>
</dbReference>
<dbReference type="Pfam" id="PF00989">
    <property type="entry name" value="PAS"/>
    <property type="match status" value="1"/>
</dbReference>
<proteinExistence type="predicted"/>
<feature type="domain" description="PAS" evidence="1">
    <location>
        <begin position="12"/>
        <end position="76"/>
    </location>
</feature>
<dbReference type="SUPFAM" id="SSF55073">
    <property type="entry name" value="Nucleotide cyclase"/>
    <property type="match status" value="1"/>
</dbReference>
<dbReference type="PROSITE" id="PS50112">
    <property type="entry name" value="PAS"/>
    <property type="match status" value="1"/>
</dbReference>
<dbReference type="GO" id="GO:0005886">
    <property type="term" value="C:plasma membrane"/>
    <property type="evidence" value="ECO:0007669"/>
    <property type="project" value="TreeGrafter"/>
</dbReference>
<organism evidence="3">
    <name type="scientific">bioreactor metagenome</name>
    <dbReference type="NCBI Taxonomy" id="1076179"/>
    <lineage>
        <taxon>unclassified sequences</taxon>
        <taxon>metagenomes</taxon>
        <taxon>ecological metagenomes</taxon>
    </lineage>
</organism>
<evidence type="ECO:0000313" key="3">
    <source>
        <dbReference type="EMBL" id="MPM02598.1"/>
    </source>
</evidence>
<evidence type="ECO:0000259" key="2">
    <source>
        <dbReference type="PROSITE" id="PS50887"/>
    </source>
</evidence>
<dbReference type="EMBL" id="VSSQ01000881">
    <property type="protein sequence ID" value="MPM02598.1"/>
    <property type="molecule type" value="Genomic_DNA"/>
</dbReference>
<reference evidence="3" key="1">
    <citation type="submission" date="2019-08" db="EMBL/GenBank/DDBJ databases">
        <authorList>
            <person name="Kucharzyk K."/>
            <person name="Murdoch R.W."/>
            <person name="Higgins S."/>
            <person name="Loffler F."/>
        </authorList>
    </citation>
    <scope>NUCLEOTIDE SEQUENCE</scope>
</reference>
<dbReference type="SMART" id="SM00267">
    <property type="entry name" value="GGDEF"/>
    <property type="match status" value="1"/>
</dbReference>
<dbReference type="FunFam" id="3.30.70.270:FF:000001">
    <property type="entry name" value="Diguanylate cyclase domain protein"/>
    <property type="match status" value="1"/>
</dbReference>
<dbReference type="CDD" id="cd00130">
    <property type="entry name" value="PAS"/>
    <property type="match status" value="1"/>
</dbReference>
<dbReference type="InterPro" id="IPR000014">
    <property type="entry name" value="PAS"/>
</dbReference>
<dbReference type="CDD" id="cd01949">
    <property type="entry name" value="GGDEF"/>
    <property type="match status" value="1"/>
</dbReference>
<name>A0A644WGH4_9ZZZZ</name>
<feature type="domain" description="GGDEF" evidence="2">
    <location>
        <begin position="160"/>
        <end position="283"/>
    </location>
</feature>
<dbReference type="GO" id="GO:1902201">
    <property type="term" value="P:negative regulation of bacterial-type flagellum-dependent cell motility"/>
    <property type="evidence" value="ECO:0007669"/>
    <property type="project" value="TreeGrafter"/>
</dbReference>
<dbReference type="NCBIfam" id="TIGR00254">
    <property type="entry name" value="GGDEF"/>
    <property type="match status" value="1"/>
</dbReference>
<dbReference type="GO" id="GO:0006355">
    <property type="term" value="P:regulation of DNA-templated transcription"/>
    <property type="evidence" value="ECO:0007669"/>
    <property type="project" value="InterPro"/>
</dbReference>
<protein>
    <recommendedName>
        <fullName evidence="4">Diguanylate cyclase</fullName>
    </recommendedName>
</protein>
<dbReference type="InterPro" id="IPR050469">
    <property type="entry name" value="Diguanylate_Cyclase"/>
</dbReference>
<dbReference type="SUPFAM" id="SSF55785">
    <property type="entry name" value="PYP-like sensor domain (PAS domain)"/>
    <property type="match status" value="1"/>
</dbReference>
<dbReference type="InterPro" id="IPR029787">
    <property type="entry name" value="Nucleotide_cyclase"/>
</dbReference>
<dbReference type="PROSITE" id="PS50887">
    <property type="entry name" value="GGDEF"/>
    <property type="match status" value="1"/>
</dbReference>
<dbReference type="PANTHER" id="PTHR45138:SF9">
    <property type="entry name" value="DIGUANYLATE CYCLASE DGCM-RELATED"/>
    <property type="match status" value="1"/>
</dbReference>
<dbReference type="AlphaFoldDB" id="A0A644WGH4"/>
<evidence type="ECO:0000259" key="1">
    <source>
        <dbReference type="PROSITE" id="PS50112"/>
    </source>
</evidence>
<accession>A0A644WGH4</accession>
<dbReference type="InterPro" id="IPR035965">
    <property type="entry name" value="PAS-like_dom_sf"/>
</dbReference>
<dbReference type="InterPro" id="IPR013767">
    <property type="entry name" value="PAS_fold"/>
</dbReference>
<dbReference type="InterPro" id="IPR043128">
    <property type="entry name" value="Rev_trsase/Diguanyl_cyclase"/>
</dbReference>
<dbReference type="SMART" id="SM00091">
    <property type="entry name" value="PAS"/>
    <property type="match status" value="1"/>
</dbReference>
<comment type="caution">
    <text evidence="3">The sequence shown here is derived from an EMBL/GenBank/DDBJ whole genome shotgun (WGS) entry which is preliminary data.</text>
</comment>
<evidence type="ECO:0008006" key="4">
    <source>
        <dbReference type="Google" id="ProtNLM"/>
    </source>
</evidence>
<dbReference type="Gene3D" id="3.30.450.20">
    <property type="entry name" value="PAS domain"/>
    <property type="match status" value="1"/>
</dbReference>
<dbReference type="GO" id="GO:0052621">
    <property type="term" value="F:diguanylate cyclase activity"/>
    <property type="evidence" value="ECO:0007669"/>
    <property type="project" value="TreeGrafter"/>
</dbReference>
<dbReference type="NCBIfam" id="TIGR00229">
    <property type="entry name" value="sensory_box"/>
    <property type="match status" value="1"/>
</dbReference>
<sequence length="283" mass="31957">MNHALDTTCKVLVENLPDGVCCCSTEGIIQYANKSLASLFGLSTQQDLSGISMFTFIHSDYRILMEEFFDRMINKEHSLPAIQVQVSTGDEDRRWMEMRWIDIPSDVGVFLVVSDLTSYRTLQDELLLQALTDELTGLYNRRGFKMMADQELKHSHRLKAEVVLLSIDIDTFKQINDTFGHDEGDRVLRMVSRTLESSFRSSDIIGRWGGDEFLVLALDAPSGTVDLLIQRFRQALSDICQRQGLPCTIAVTIGSACSDAKCALSLEQLIQEADRAMYANKRR</sequence>
<dbReference type="Gene3D" id="3.30.70.270">
    <property type="match status" value="1"/>
</dbReference>
<dbReference type="InterPro" id="IPR000160">
    <property type="entry name" value="GGDEF_dom"/>
</dbReference>